<dbReference type="InterPro" id="IPR029471">
    <property type="entry name" value="HNH_5"/>
</dbReference>
<evidence type="ECO:0000313" key="2">
    <source>
        <dbReference type="EMBL" id="WXA94526.1"/>
    </source>
</evidence>
<name>A0ABZ2K765_9BACT</name>
<dbReference type="CDD" id="cd00085">
    <property type="entry name" value="HNHc"/>
    <property type="match status" value="1"/>
</dbReference>
<keyword evidence="2" id="KW-0255">Endonuclease</keyword>
<dbReference type="GO" id="GO:0004519">
    <property type="term" value="F:endonuclease activity"/>
    <property type="evidence" value="ECO:0007669"/>
    <property type="project" value="UniProtKB-KW"/>
</dbReference>
<evidence type="ECO:0000313" key="3">
    <source>
        <dbReference type="Proteomes" id="UP001379533"/>
    </source>
</evidence>
<dbReference type="RefSeq" id="WP_394845135.1">
    <property type="nucleotide sequence ID" value="NZ_CP089982.1"/>
</dbReference>
<dbReference type="PANTHER" id="PTHR33877:SF2">
    <property type="entry name" value="OS07G0170200 PROTEIN"/>
    <property type="match status" value="1"/>
</dbReference>
<feature type="domain" description="HNH nuclease" evidence="1">
    <location>
        <begin position="70"/>
        <end position="123"/>
    </location>
</feature>
<dbReference type="Gene3D" id="1.10.30.50">
    <property type="match status" value="1"/>
</dbReference>
<keyword evidence="2" id="KW-0378">Hydrolase</keyword>
<dbReference type="SMART" id="SM00507">
    <property type="entry name" value="HNHc"/>
    <property type="match status" value="1"/>
</dbReference>
<dbReference type="InterPro" id="IPR003615">
    <property type="entry name" value="HNH_nuc"/>
</dbReference>
<keyword evidence="3" id="KW-1185">Reference proteome</keyword>
<evidence type="ECO:0000259" key="1">
    <source>
        <dbReference type="SMART" id="SM00507"/>
    </source>
</evidence>
<dbReference type="InterPro" id="IPR052892">
    <property type="entry name" value="NA-targeting_endonuclease"/>
</dbReference>
<organism evidence="2 3">
    <name type="scientific">Pendulispora brunnea</name>
    <dbReference type="NCBI Taxonomy" id="2905690"/>
    <lineage>
        <taxon>Bacteria</taxon>
        <taxon>Pseudomonadati</taxon>
        <taxon>Myxococcota</taxon>
        <taxon>Myxococcia</taxon>
        <taxon>Myxococcales</taxon>
        <taxon>Sorangiineae</taxon>
        <taxon>Pendulisporaceae</taxon>
        <taxon>Pendulispora</taxon>
    </lineage>
</organism>
<sequence>MSTRTLMLTPWMAPHRVISWQRAVVLFYLGKVEVLEEYDDPIAAPSITIRTPAVVRLTKGSVSKKRKVRFSRVNVFTRDGFRCQYCGARKAMNALNYDHVVPRVRGGKTVWENIVTSCYACNDRKGGRLPEEAGMTLLRKPFKPASLPFAPVLVSEKDVPSMWRNYCSFAGGEHHADVA</sequence>
<dbReference type="EMBL" id="CP089982">
    <property type="protein sequence ID" value="WXA94526.1"/>
    <property type="molecule type" value="Genomic_DNA"/>
</dbReference>
<keyword evidence="2" id="KW-0540">Nuclease</keyword>
<proteinExistence type="predicted"/>
<protein>
    <submittedName>
        <fullName evidence="2">HNH endonuclease</fullName>
    </submittedName>
</protein>
<dbReference type="Pfam" id="PF14279">
    <property type="entry name" value="HNH_5"/>
    <property type="match status" value="1"/>
</dbReference>
<reference evidence="2 3" key="1">
    <citation type="submission" date="2021-12" db="EMBL/GenBank/DDBJ databases">
        <title>Discovery of the Pendulisporaceae a myxobacterial family with distinct sporulation behavior and unique specialized metabolism.</title>
        <authorList>
            <person name="Garcia R."/>
            <person name="Popoff A."/>
            <person name="Bader C.D."/>
            <person name="Loehr J."/>
            <person name="Walesch S."/>
            <person name="Walt C."/>
            <person name="Boldt J."/>
            <person name="Bunk B."/>
            <person name="Haeckl F.J.F.P.J."/>
            <person name="Gunesch A.P."/>
            <person name="Birkelbach J."/>
            <person name="Nuebel U."/>
            <person name="Pietschmann T."/>
            <person name="Bach T."/>
            <person name="Mueller R."/>
        </authorList>
    </citation>
    <scope>NUCLEOTIDE SEQUENCE [LARGE SCALE GENOMIC DNA]</scope>
    <source>
        <strain evidence="2 3">MSr12523</strain>
    </source>
</reference>
<accession>A0ABZ2K765</accession>
<gene>
    <name evidence="2" type="ORF">LZC95_49900</name>
</gene>
<dbReference type="PANTHER" id="PTHR33877">
    <property type="entry name" value="SLL1193 PROTEIN"/>
    <property type="match status" value="1"/>
</dbReference>
<dbReference type="Proteomes" id="UP001379533">
    <property type="component" value="Chromosome"/>
</dbReference>